<dbReference type="GeneID" id="63185797"/>
<dbReference type="AlphaFoldDB" id="A0A8A2VE43"/>
<dbReference type="EMBL" id="CP071462">
    <property type="protein sequence ID" value="QSW99526.1"/>
    <property type="molecule type" value="Genomic_DNA"/>
</dbReference>
<dbReference type="KEGG" id="hakz:J0X25_00790"/>
<accession>A0A8A2VE43</accession>
<dbReference type="Proteomes" id="UP000663203">
    <property type="component" value="Chromosome"/>
</dbReference>
<organism evidence="1 2">
    <name type="scientific">Haloterrigena alkaliphila</name>
    <dbReference type="NCBI Taxonomy" id="2816475"/>
    <lineage>
        <taxon>Archaea</taxon>
        <taxon>Methanobacteriati</taxon>
        <taxon>Methanobacteriota</taxon>
        <taxon>Stenosarchaea group</taxon>
        <taxon>Halobacteria</taxon>
        <taxon>Halobacteriales</taxon>
        <taxon>Natrialbaceae</taxon>
        <taxon>Haloterrigena</taxon>
    </lineage>
</organism>
<dbReference type="RefSeq" id="WP_207289132.1">
    <property type="nucleotide sequence ID" value="NZ_CP071462.1"/>
</dbReference>
<evidence type="ECO:0000313" key="1">
    <source>
        <dbReference type="EMBL" id="QSW99526.1"/>
    </source>
</evidence>
<sequence length="50" mass="5436">MCAVLLLVDDEESRARAQAAAVRDLPAADEEIHVDLLHVHEDAAGDEEPE</sequence>
<gene>
    <name evidence="1" type="ORF">J0X25_00790</name>
</gene>
<proteinExistence type="predicted"/>
<reference evidence="1 2" key="1">
    <citation type="submission" date="2021-03" db="EMBL/GenBank/DDBJ databases">
        <title>Haloterrigena longa sp. nov. and Haloterrigena limicola sp. nov., extremely halophilic archaea isolated from a salt lake.</title>
        <authorList>
            <person name="Henglin C."/>
        </authorList>
    </citation>
    <scope>NUCLEOTIDE SEQUENCE [LARGE SCALE GENOMIC DNA]</scope>
    <source>
        <strain evidence="1 2">KZCA68</strain>
    </source>
</reference>
<protein>
    <submittedName>
        <fullName evidence="1">Uncharacterized protein</fullName>
    </submittedName>
</protein>
<keyword evidence="2" id="KW-1185">Reference proteome</keyword>
<evidence type="ECO:0000313" key="2">
    <source>
        <dbReference type="Proteomes" id="UP000663203"/>
    </source>
</evidence>
<name>A0A8A2VE43_9EURY</name>